<dbReference type="InterPro" id="IPR016161">
    <property type="entry name" value="Ald_DH/histidinol_DH"/>
</dbReference>
<keyword evidence="2 5" id="KW-0560">Oxidoreductase</keyword>
<gene>
    <name evidence="7" type="ORF">SAMIE_1030320</name>
</gene>
<dbReference type="KEGG" id="sami:SAMIE_1030320"/>
<evidence type="ECO:0000259" key="6">
    <source>
        <dbReference type="Pfam" id="PF00171"/>
    </source>
</evidence>
<dbReference type="PROSITE" id="PS00687">
    <property type="entry name" value="ALDEHYDE_DEHYDR_GLU"/>
    <property type="match status" value="1"/>
</dbReference>
<evidence type="ECO:0000256" key="3">
    <source>
        <dbReference type="ARBA" id="ARBA00023027"/>
    </source>
</evidence>
<dbReference type="SUPFAM" id="SSF53720">
    <property type="entry name" value="ALDH-like"/>
    <property type="match status" value="1"/>
</dbReference>
<dbReference type="Proteomes" id="UP000279959">
    <property type="component" value="Chromosome"/>
</dbReference>
<comment type="similarity">
    <text evidence="1 5">Belongs to the aldehyde dehydrogenase family.</text>
</comment>
<dbReference type="Pfam" id="PF00171">
    <property type="entry name" value="Aldedh"/>
    <property type="match status" value="1"/>
</dbReference>
<reference evidence="7 8" key="1">
    <citation type="submission" date="2018-05" db="EMBL/GenBank/DDBJ databases">
        <title>Complete Genome Sequence of the Nonylphenol-Degrading Bacterium Sphingobium amiense DSM 16289T.</title>
        <authorList>
            <person name="Ootsuka M."/>
            <person name="Nishizawa T."/>
            <person name="Ohta H."/>
        </authorList>
    </citation>
    <scope>NUCLEOTIDE SEQUENCE [LARGE SCALE GENOMIC DNA]</scope>
    <source>
        <strain evidence="7 8">DSM 16289</strain>
    </source>
</reference>
<dbReference type="Gene3D" id="3.40.605.10">
    <property type="entry name" value="Aldehyde Dehydrogenase, Chain A, domain 1"/>
    <property type="match status" value="1"/>
</dbReference>
<protein>
    <submittedName>
        <fullName evidence="7">Salicylaldehyde dehydrogenase</fullName>
    </submittedName>
</protein>
<proteinExistence type="inferred from homology"/>
<accession>A0A494W5M6</accession>
<keyword evidence="8" id="KW-1185">Reference proteome</keyword>
<evidence type="ECO:0000256" key="4">
    <source>
        <dbReference type="PROSITE-ProRule" id="PRU10007"/>
    </source>
</evidence>
<dbReference type="FunFam" id="3.40.309.10:FF:000010">
    <property type="entry name" value="Gamma-aminobutyraldehyde dehydrogenase"/>
    <property type="match status" value="1"/>
</dbReference>
<dbReference type="InterPro" id="IPR016163">
    <property type="entry name" value="Ald_DH_C"/>
</dbReference>
<dbReference type="AlphaFoldDB" id="A0A494W5M6"/>
<dbReference type="Gene3D" id="3.40.309.10">
    <property type="entry name" value="Aldehyde Dehydrogenase, Chain A, domain 2"/>
    <property type="match status" value="1"/>
</dbReference>
<dbReference type="InterPro" id="IPR015590">
    <property type="entry name" value="Aldehyde_DH_dom"/>
</dbReference>
<sequence length="483" mass="50320">MPETDMALVIGGESRAASRTFERRNPVTGEIATRAAAASADDAVAAVNAAQAAFPAWSALGPNARRAALMKAADALDARAGNFVDAMMGEIGATEGWARFNLMLAVSMVREAACLTTQISGEVIPSDKPGCIAMAIREPAGVVLSMAPWNAPIILATRAIAVPLACGNTVVLKASEQCPRTHGLIIEAFVEAGLGGGIVNLVTNAPEDAGDVVGAMIDHPAVRRVNFTGSTAVGRIIARRCADNLKPVLLELGGKAPLIVLEDADLDEAVKAAAFGAFMNQGQICMSTERIIVVDAVADAFAEKFRAKVATMPVGDPREGKTPLGAVVDAGTVAHVRSLIEDALASGATQLNGGEADGVLMPAHVIDRVTPDMKLFRDESFGPVVGIVRARDEAHAIALANDTEYGLSASVFTRDTARGLRVARQIQSGICHVNGPTVHDEAQMPFGGVKASGYGKFGGRAGIDSFTELRWITIETQPGHYPI</sequence>
<feature type="domain" description="Aldehyde dehydrogenase" evidence="6">
    <location>
        <begin position="17"/>
        <end position="472"/>
    </location>
</feature>
<keyword evidence="3" id="KW-0520">NAD</keyword>
<evidence type="ECO:0000256" key="1">
    <source>
        <dbReference type="ARBA" id="ARBA00009986"/>
    </source>
</evidence>
<dbReference type="GO" id="GO:0016620">
    <property type="term" value="F:oxidoreductase activity, acting on the aldehyde or oxo group of donors, NAD or NADP as acceptor"/>
    <property type="evidence" value="ECO:0007669"/>
    <property type="project" value="InterPro"/>
</dbReference>
<dbReference type="InterPro" id="IPR029510">
    <property type="entry name" value="Ald_DH_CS_GLU"/>
</dbReference>
<dbReference type="PANTHER" id="PTHR42986:SF1">
    <property type="entry name" value="BENZALDEHYDE DEHYDROGENASE YFMT"/>
    <property type="match status" value="1"/>
</dbReference>
<dbReference type="EMBL" id="AP018664">
    <property type="protein sequence ID" value="BBD99531.1"/>
    <property type="molecule type" value="Genomic_DNA"/>
</dbReference>
<name>A0A494W5M6_9SPHN</name>
<evidence type="ECO:0000313" key="8">
    <source>
        <dbReference type="Proteomes" id="UP000279959"/>
    </source>
</evidence>
<organism evidence="7 8">
    <name type="scientific">Sphingobium amiense</name>
    <dbReference type="NCBI Taxonomy" id="135719"/>
    <lineage>
        <taxon>Bacteria</taxon>
        <taxon>Pseudomonadati</taxon>
        <taxon>Pseudomonadota</taxon>
        <taxon>Alphaproteobacteria</taxon>
        <taxon>Sphingomonadales</taxon>
        <taxon>Sphingomonadaceae</taxon>
        <taxon>Sphingobium</taxon>
    </lineage>
</organism>
<dbReference type="RefSeq" id="WP_197724643.1">
    <property type="nucleotide sequence ID" value="NZ_AP018664.1"/>
</dbReference>
<evidence type="ECO:0000256" key="5">
    <source>
        <dbReference type="RuleBase" id="RU003345"/>
    </source>
</evidence>
<evidence type="ECO:0000256" key="2">
    <source>
        <dbReference type="ARBA" id="ARBA00023002"/>
    </source>
</evidence>
<dbReference type="PANTHER" id="PTHR42986">
    <property type="entry name" value="BENZALDEHYDE DEHYDROGENASE YFMT"/>
    <property type="match status" value="1"/>
</dbReference>
<dbReference type="CDD" id="cd07105">
    <property type="entry name" value="ALDH_SaliADH"/>
    <property type="match status" value="1"/>
</dbReference>
<dbReference type="InterPro" id="IPR016162">
    <property type="entry name" value="Ald_DH_N"/>
</dbReference>
<feature type="active site" evidence="4">
    <location>
        <position position="251"/>
    </location>
</feature>
<evidence type="ECO:0000313" key="7">
    <source>
        <dbReference type="EMBL" id="BBD99531.1"/>
    </source>
</evidence>